<dbReference type="EMBL" id="GEEE01012807">
    <property type="protein sequence ID" value="JAP50418.1"/>
    <property type="molecule type" value="Transcribed_RNA"/>
</dbReference>
<evidence type="ECO:0000256" key="7">
    <source>
        <dbReference type="ARBA" id="ARBA00023136"/>
    </source>
</evidence>
<keyword evidence="6" id="KW-1133">Transmembrane helix</keyword>
<comment type="similarity">
    <text evidence="8">Belongs to the glycosyltransferase 22 family.</text>
</comment>
<dbReference type="EC" id="2.4.1.-" evidence="8"/>
<dbReference type="AlphaFoldDB" id="A0A0X3PFG8"/>
<evidence type="ECO:0000256" key="5">
    <source>
        <dbReference type="ARBA" id="ARBA00022824"/>
    </source>
</evidence>
<dbReference type="InterPro" id="IPR005599">
    <property type="entry name" value="GPI_mannosylTrfase"/>
</dbReference>
<dbReference type="GO" id="GO:0006506">
    <property type="term" value="P:GPI anchor biosynthetic process"/>
    <property type="evidence" value="ECO:0007669"/>
    <property type="project" value="TreeGrafter"/>
</dbReference>
<evidence type="ECO:0000256" key="6">
    <source>
        <dbReference type="ARBA" id="ARBA00022989"/>
    </source>
</evidence>
<keyword evidence="7" id="KW-0472">Membrane</keyword>
<organism evidence="9">
    <name type="scientific">Schistocephalus solidus</name>
    <name type="common">Tapeworm</name>
    <dbReference type="NCBI Taxonomy" id="70667"/>
    <lineage>
        <taxon>Eukaryota</taxon>
        <taxon>Metazoa</taxon>
        <taxon>Spiralia</taxon>
        <taxon>Lophotrochozoa</taxon>
        <taxon>Platyhelminthes</taxon>
        <taxon>Cestoda</taxon>
        <taxon>Eucestoda</taxon>
        <taxon>Diphyllobothriidea</taxon>
        <taxon>Diphyllobothriidae</taxon>
        <taxon>Schistocephalus</taxon>
    </lineage>
</organism>
<comment type="subcellular location">
    <subcellularLocation>
        <location evidence="1 8">Endoplasmic reticulum membrane</location>
        <topology evidence="1 8">Multi-pass membrane protein</topology>
    </subcellularLocation>
</comment>
<accession>A0A0X3PFG8</accession>
<dbReference type="PANTHER" id="PTHR22760">
    <property type="entry name" value="GLYCOSYLTRANSFERASE"/>
    <property type="match status" value="1"/>
</dbReference>
<evidence type="ECO:0000256" key="8">
    <source>
        <dbReference type="RuleBase" id="RU363075"/>
    </source>
</evidence>
<sequence>MSAKDIKRTVSEMKKAGSDKLQTQSPSTVSSLLLPLLILFRIFNALIIRTTFVPDEYWQSIEVAHRWAFGYGALTWEWWNSTAIRSPLHPLMFAGLYKLLAAVGFDSRLAIIYLPRLLHGILAAVADYNLYGLTNLISDPTTAKVVLPSRGLFWWHVSFRFFLKYRHAITTKFYPHALSFSGLSSPSAPTGLQRFAVLEAWRTT</sequence>
<keyword evidence="4" id="KW-0812">Transmembrane</keyword>
<evidence type="ECO:0000256" key="4">
    <source>
        <dbReference type="ARBA" id="ARBA00022692"/>
    </source>
</evidence>
<keyword evidence="5 8" id="KW-0256">Endoplasmic reticulum</keyword>
<dbReference type="GO" id="GO:0000026">
    <property type="term" value="F:alpha-1,2-mannosyltransferase activity"/>
    <property type="evidence" value="ECO:0007669"/>
    <property type="project" value="TreeGrafter"/>
</dbReference>
<keyword evidence="3 9" id="KW-0808">Transferase</keyword>
<gene>
    <name evidence="9" type="primary">PIGB</name>
    <name evidence="9" type="ORF">TR160105</name>
</gene>
<dbReference type="GO" id="GO:0005789">
    <property type="term" value="C:endoplasmic reticulum membrane"/>
    <property type="evidence" value="ECO:0007669"/>
    <property type="project" value="UniProtKB-SubCell"/>
</dbReference>
<reference evidence="9" key="1">
    <citation type="submission" date="2016-01" db="EMBL/GenBank/DDBJ databases">
        <title>Reference transcriptome for the parasite Schistocephalus solidus: insights into the molecular evolution of parasitism.</title>
        <authorList>
            <person name="Hebert F.O."/>
            <person name="Grambauer S."/>
            <person name="Barber I."/>
            <person name="Landry C.R."/>
            <person name="Aubin-Horth N."/>
        </authorList>
    </citation>
    <scope>NUCLEOTIDE SEQUENCE</scope>
</reference>
<evidence type="ECO:0000256" key="2">
    <source>
        <dbReference type="ARBA" id="ARBA00022676"/>
    </source>
</evidence>
<keyword evidence="2 8" id="KW-0328">Glycosyltransferase</keyword>
<evidence type="ECO:0000313" key="9">
    <source>
        <dbReference type="EMBL" id="JAP50418.1"/>
    </source>
</evidence>
<proteinExistence type="inferred from homology"/>
<name>A0A0X3PFG8_SCHSO</name>
<evidence type="ECO:0000256" key="1">
    <source>
        <dbReference type="ARBA" id="ARBA00004477"/>
    </source>
</evidence>
<dbReference type="Pfam" id="PF03901">
    <property type="entry name" value="Glyco_transf_22"/>
    <property type="match status" value="1"/>
</dbReference>
<protein>
    <recommendedName>
        <fullName evidence="8">Mannosyltransferase</fullName>
        <ecNumber evidence="8">2.4.1.-</ecNumber>
    </recommendedName>
</protein>
<dbReference type="PANTHER" id="PTHR22760:SF4">
    <property type="entry name" value="GPI MANNOSYLTRANSFERASE 3"/>
    <property type="match status" value="1"/>
</dbReference>
<evidence type="ECO:0000256" key="3">
    <source>
        <dbReference type="ARBA" id="ARBA00022679"/>
    </source>
</evidence>